<dbReference type="InterPro" id="IPR029044">
    <property type="entry name" value="Nucleotide-diphossugar_trans"/>
</dbReference>
<keyword evidence="1 2" id="KW-0808">Transferase</keyword>
<evidence type="ECO:0000256" key="1">
    <source>
        <dbReference type="ARBA" id="ARBA00022679"/>
    </source>
</evidence>
<reference evidence="2" key="2">
    <citation type="submission" date="2020-09" db="EMBL/GenBank/DDBJ databases">
        <authorList>
            <person name="Sun Q."/>
            <person name="Zhou Y."/>
        </authorList>
    </citation>
    <scope>NUCLEOTIDE SEQUENCE</scope>
    <source>
        <strain evidence="2">CGMCC 1.12195</strain>
    </source>
</reference>
<sequence length="252" mass="29522">MTEEKNIIPKIIHYCWLSDDPYPDLIQKCLDSWKEKLVDYELCRWDIETSPKVPWISEAYESKKYAFAADYVRFYALYHVGGIYLDADVEVFKSFDSLLVNRSFIGYDYVGDIEAAVIGAEKGTEWVKNCLDAYKDRSFLAEIQHLNMSTVPLLIGKVFEERFNIANNNRGTPHSNDEIAVFPFYYFSPKSIFSKSYDIKEETVCVHHFEGKWVEKTPLLTIKYLIHRSVILVFGQQGHNILIKMVRKWRTK</sequence>
<dbReference type="PANTHER" id="PTHR32385">
    <property type="entry name" value="MANNOSYL PHOSPHORYLINOSITOL CERAMIDE SYNTHASE"/>
    <property type="match status" value="1"/>
</dbReference>
<dbReference type="GO" id="GO:0016020">
    <property type="term" value="C:membrane"/>
    <property type="evidence" value="ECO:0007669"/>
    <property type="project" value="GOC"/>
</dbReference>
<dbReference type="Proteomes" id="UP000660862">
    <property type="component" value="Unassembled WGS sequence"/>
</dbReference>
<evidence type="ECO:0000313" key="2">
    <source>
        <dbReference type="EMBL" id="GGG84857.1"/>
    </source>
</evidence>
<gene>
    <name evidence="2" type="ORF">GCM10007415_17680</name>
</gene>
<dbReference type="Pfam" id="PF04488">
    <property type="entry name" value="Gly_transf_sug"/>
    <property type="match status" value="1"/>
</dbReference>
<accession>A0A917MA88</accession>
<dbReference type="RefSeq" id="WP_229738640.1">
    <property type="nucleotide sequence ID" value="NZ_BMER01000001.1"/>
</dbReference>
<dbReference type="PANTHER" id="PTHR32385:SF15">
    <property type="entry name" value="INOSITOL PHOSPHOCERAMIDE MANNOSYLTRANSFERASE 1"/>
    <property type="match status" value="1"/>
</dbReference>
<dbReference type="SUPFAM" id="SSF53448">
    <property type="entry name" value="Nucleotide-diphospho-sugar transferases"/>
    <property type="match status" value="1"/>
</dbReference>
<dbReference type="AlphaFoldDB" id="A0A917MA88"/>
<evidence type="ECO:0000313" key="3">
    <source>
        <dbReference type="Proteomes" id="UP000660862"/>
    </source>
</evidence>
<organism evidence="2 3">
    <name type="scientific">Parapedobacter pyrenivorans</name>
    <dbReference type="NCBI Taxonomy" id="1305674"/>
    <lineage>
        <taxon>Bacteria</taxon>
        <taxon>Pseudomonadati</taxon>
        <taxon>Bacteroidota</taxon>
        <taxon>Sphingobacteriia</taxon>
        <taxon>Sphingobacteriales</taxon>
        <taxon>Sphingobacteriaceae</taxon>
        <taxon>Parapedobacter</taxon>
    </lineage>
</organism>
<dbReference type="InterPro" id="IPR007577">
    <property type="entry name" value="GlycoTrfase_DXD_sugar-bd_CS"/>
</dbReference>
<dbReference type="Gene3D" id="3.90.550.20">
    <property type="match status" value="1"/>
</dbReference>
<comment type="caution">
    <text evidence="2">The sequence shown here is derived from an EMBL/GenBank/DDBJ whole genome shotgun (WGS) entry which is preliminary data.</text>
</comment>
<dbReference type="GO" id="GO:0000030">
    <property type="term" value="F:mannosyltransferase activity"/>
    <property type="evidence" value="ECO:0007669"/>
    <property type="project" value="TreeGrafter"/>
</dbReference>
<name>A0A917MA88_9SPHI</name>
<proteinExistence type="predicted"/>
<dbReference type="EMBL" id="BMER01000001">
    <property type="protein sequence ID" value="GGG84857.1"/>
    <property type="molecule type" value="Genomic_DNA"/>
</dbReference>
<keyword evidence="3" id="KW-1185">Reference proteome</keyword>
<protein>
    <submittedName>
        <fullName evidence="2">Glycosyl transferase</fullName>
    </submittedName>
</protein>
<reference evidence="2" key="1">
    <citation type="journal article" date="2014" name="Int. J. Syst. Evol. Microbiol.">
        <title>Complete genome sequence of Corynebacterium casei LMG S-19264T (=DSM 44701T), isolated from a smear-ripened cheese.</title>
        <authorList>
            <consortium name="US DOE Joint Genome Institute (JGI-PGF)"/>
            <person name="Walter F."/>
            <person name="Albersmeier A."/>
            <person name="Kalinowski J."/>
            <person name="Ruckert C."/>
        </authorList>
    </citation>
    <scope>NUCLEOTIDE SEQUENCE</scope>
    <source>
        <strain evidence="2">CGMCC 1.12195</strain>
    </source>
</reference>
<dbReference type="GO" id="GO:0051999">
    <property type="term" value="P:mannosyl-inositol phosphorylceramide biosynthetic process"/>
    <property type="evidence" value="ECO:0007669"/>
    <property type="project" value="TreeGrafter"/>
</dbReference>
<dbReference type="InterPro" id="IPR051706">
    <property type="entry name" value="Glycosyltransferase_domain"/>
</dbReference>